<evidence type="ECO:0000313" key="6">
    <source>
        <dbReference type="EMBL" id="MBD7976791.1"/>
    </source>
</evidence>
<keyword evidence="7" id="KW-1185">Reference proteome</keyword>
<dbReference type="Pfam" id="PF03466">
    <property type="entry name" value="LysR_substrate"/>
    <property type="match status" value="1"/>
</dbReference>
<comment type="caution">
    <text evidence="6">The sequence shown here is derived from an EMBL/GenBank/DDBJ whole genome shotgun (WGS) entry which is preliminary data.</text>
</comment>
<gene>
    <name evidence="6" type="ORF">H9642_06255</name>
</gene>
<sequence>MEFRLLRSFLVVAEELNIGKAAKRLHIAQPPLSKQIQQLEAELDVQLFDRLPKGVKLTPAGEQLVREGKKIRLAVEQAVAVVNKAANGSHGLLFCGFSGALPTSVLPGMIRSIHRFYPGIDMRITRRANSSQVLESVLSGEIDAGLVLLPINCVGLSTQIISSHRLVAVLPAEHALAGQQSIALKDLQNEAFISNKPYEGSVIREVFMAACVEAGFNPKIVQEAEDTYSILMMVAAGLGVAVSLEGVDVINSREVVYVPLNDVPRSVEMAVVWREENPSQLLHNAVNSLNF</sequence>
<evidence type="ECO:0000256" key="4">
    <source>
        <dbReference type="ARBA" id="ARBA00023163"/>
    </source>
</evidence>
<evidence type="ECO:0000313" key="7">
    <source>
        <dbReference type="Proteomes" id="UP000611945"/>
    </source>
</evidence>
<dbReference type="InterPro" id="IPR036390">
    <property type="entry name" value="WH_DNA-bd_sf"/>
</dbReference>
<keyword evidence="4" id="KW-0804">Transcription</keyword>
<dbReference type="InterPro" id="IPR005119">
    <property type="entry name" value="LysR_subst-bd"/>
</dbReference>
<reference evidence="6 7" key="1">
    <citation type="submission" date="2020-08" db="EMBL/GenBank/DDBJ databases">
        <title>A Genomic Blueprint of the Chicken Gut Microbiome.</title>
        <authorList>
            <person name="Gilroy R."/>
            <person name="Ravi A."/>
            <person name="Getino M."/>
            <person name="Pursley I."/>
            <person name="Horton D.L."/>
            <person name="Alikhan N.-F."/>
            <person name="Baker D."/>
            <person name="Gharbi K."/>
            <person name="Hall N."/>
            <person name="Watson M."/>
            <person name="Adriaenssens E.M."/>
            <person name="Foster-Nyarko E."/>
            <person name="Jarju S."/>
            <person name="Secka A."/>
            <person name="Antonio M."/>
            <person name="Oren A."/>
            <person name="Chaudhuri R."/>
            <person name="La Ragione R.M."/>
            <person name="Hildebrand F."/>
            <person name="Pallen M.J."/>
        </authorList>
    </citation>
    <scope>NUCLEOTIDE SEQUENCE [LARGE SCALE GENOMIC DNA]</scope>
    <source>
        <strain evidence="6 7">Sa2CUA2</strain>
    </source>
</reference>
<name>A0ABR8TLZ4_9PSED</name>
<dbReference type="PANTHER" id="PTHR30346:SF0">
    <property type="entry name" value="HCA OPERON TRANSCRIPTIONAL ACTIVATOR HCAR"/>
    <property type="match status" value="1"/>
</dbReference>
<accession>A0ABR8TLZ4</accession>
<evidence type="ECO:0000259" key="5">
    <source>
        <dbReference type="PROSITE" id="PS50931"/>
    </source>
</evidence>
<evidence type="ECO:0000256" key="1">
    <source>
        <dbReference type="ARBA" id="ARBA00009437"/>
    </source>
</evidence>
<protein>
    <submittedName>
        <fullName evidence="6">LysR family transcriptional regulator</fullName>
    </submittedName>
</protein>
<keyword evidence="2" id="KW-0805">Transcription regulation</keyword>
<dbReference type="InterPro" id="IPR036388">
    <property type="entry name" value="WH-like_DNA-bd_sf"/>
</dbReference>
<evidence type="ECO:0000256" key="2">
    <source>
        <dbReference type="ARBA" id="ARBA00023015"/>
    </source>
</evidence>
<dbReference type="InterPro" id="IPR000847">
    <property type="entry name" value="LysR_HTH_N"/>
</dbReference>
<dbReference type="PANTHER" id="PTHR30346">
    <property type="entry name" value="TRANSCRIPTIONAL DUAL REGULATOR HCAR-RELATED"/>
    <property type="match status" value="1"/>
</dbReference>
<dbReference type="CDD" id="cd08414">
    <property type="entry name" value="PBP2_LTTR_aromatics_like"/>
    <property type="match status" value="1"/>
</dbReference>
<dbReference type="Proteomes" id="UP000611945">
    <property type="component" value="Unassembled WGS sequence"/>
</dbReference>
<proteinExistence type="inferred from homology"/>
<dbReference type="EMBL" id="JACSQG010000002">
    <property type="protein sequence ID" value="MBD7976791.1"/>
    <property type="molecule type" value="Genomic_DNA"/>
</dbReference>
<organism evidence="6 7">
    <name type="scientific">Serpens gallinarum</name>
    <dbReference type="NCBI Taxonomy" id="2763075"/>
    <lineage>
        <taxon>Bacteria</taxon>
        <taxon>Pseudomonadati</taxon>
        <taxon>Pseudomonadota</taxon>
        <taxon>Gammaproteobacteria</taxon>
        <taxon>Pseudomonadales</taxon>
        <taxon>Pseudomonadaceae</taxon>
        <taxon>Pseudomonas</taxon>
    </lineage>
</organism>
<dbReference type="Gene3D" id="3.40.190.10">
    <property type="entry name" value="Periplasmic binding protein-like II"/>
    <property type="match status" value="2"/>
</dbReference>
<dbReference type="Gene3D" id="1.10.10.10">
    <property type="entry name" value="Winged helix-like DNA-binding domain superfamily/Winged helix DNA-binding domain"/>
    <property type="match status" value="1"/>
</dbReference>
<dbReference type="SUPFAM" id="SSF46785">
    <property type="entry name" value="Winged helix' DNA-binding domain"/>
    <property type="match status" value="1"/>
</dbReference>
<dbReference type="Pfam" id="PF00126">
    <property type="entry name" value="HTH_1"/>
    <property type="match status" value="1"/>
</dbReference>
<comment type="similarity">
    <text evidence="1">Belongs to the LysR transcriptional regulatory family.</text>
</comment>
<keyword evidence="3" id="KW-0238">DNA-binding</keyword>
<feature type="domain" description="HTH lysR-type" evidence="5">
    <location>
        <begin position="1"/>
        <end position="58"/>
    </location>
</feature>
<dbReference type="SUPFAM" id="SSF53850">
    <property type="entry name" value="Periplasmic binding protein-like II"/>
    <property type="match status" value="1"/>
</dbReference>
<dbReference type="PRINTS" id="PR00039">
    <property type="entry name" value="HTHLYSR"/>
</dbReference>
<evidence type="ECO:0000256" key="3">
    <source>
        <dbReference type="ARBA" id="ARBA00023125"/>
    </source>
</evidence>
<dbReference type="RefSeq" id="WP_251835568.1">
    <property type="nucleotide sequence ID" value="NZ_JACSQG010000002.1"/>
</dbReference>
<dbReference type="PROSITE" id="PS50931">
    <property type="entry name" value="HTH_LYSR"/>
    <property type="match status" value="1"/>
</dbReference>